<dbReference type="eggNOG" id="COG1776">
    <property type="taxonomic scope" value="Bacteria"/>
</dbReference>
<evidence type="ECO:0000259" key="3">
    <source>
        <dbReference type="Pfam" id="PF04509"/>
    </source>
</evidence>
<organism evidence="4 5">
    <name type="scientific">Selenomonas flueggei ATCC 43531</name>
    <dbReference type="NCBI Taxonomy" id="638302"/>
    <lineage>
        <taxon>Bacteria</taxon>
        <taxon>Bacillati</taxon>
        <taxon>Bacillota</taxon>
        <taxon>Negativicutes</taxon>
        <taxon>Selenomonadales</taxon>
        <taxon>Selenomonadaceae</taxon>
        <taxon>Selenomonas</taxon>
    </lineage>
</organism>
<dbReference type="SUPFAM" id="SSF103039">
    <property type="entry name" value="CheC-like"/>
    <property type="match status" value="1"/>
</dbReference>
<dbReference type="STRING" id="638302.HMPREF0908_1338"/>
<evidence type="ECO:0000313" key="4">
    <source>
        <dbReference type="EMBL" id="EEQ48358.1"/>
    </source>
</evidence>
<comment type="caution">
    <text evidence="4">The sequence shown here is derived from an EMBL/GenBank/DDBJ whole genome shotgun (WGS) entry which is preliminary data.</text>
</comment>
<dbReference type="Gene3D" id="3.40.1550.10">
    <property type="entry name" value="CheC-like"/>
    <property type="match status" value="1"/>
</dbReference>
<keyword evidence="2" id="KW-0378">Hydrolase</keyword>
<keyword evidence="1" id="KW-0145">Chemotaxis</keyword>
<sequence length="213" mass="22749">MRGIFMTFDEEELAALSEAQLDVLREIGNVGAGNSATALSRLIKYRIEMNVPHVALVPIEEVPEFVGGPELVVAGIFLRVYGKAPSNILFLIPRESAFALVDTLYGRERGATSEFDLMDESALMEIGNILAGSYLNAFYSFTGISMLPSVPALAVDMAGAILNVVLVQLGELGDHALLIETNFVANDRSISGHFFLVPDPGSLGCIMDAVGVG</sequence>
<dbReference type="AlphaFoldDB" id="C4V494"/>
<dbReference type="Pfam" id="PF04509">
    <property type="entry name" value="CheC"/>
    <property type="match status" value="2"/>
</dbReference>
<feature type="domain" description="CheC-like protein" evidence="3">
    <location>
        <begin position="118"/>
        <end position="153"/>
    </location>
</feature>
<protein>
    <submittedName>
        <fullName evidence="4">CheC-like family protein</fullName>
    </submittedName>
</protein>
<dbReference type="InterPro" id="IPR050992">
    <property type="entry name" value="CheZ_family_phosphatases"/>
</dbReference>
<accession>C4V494</accession>
<dbReference type="HOGENOM" id="CLU_087860_2_0_9"/>
<feature type="domain" description="CheC-like protein" evidence="3">
    <location>
        <begin position="20"/>
        <end position="54"/>
    </location>
</feature>
<dbReference type="EMBL" id="ACLA01000020">
    <property type="protein sequence ID" value="EEQ48358.1"/>
    <property type="molecule type" value="Genomic_DNA"/>
</dbReference>
<dbReference type="PANTHER" id="PTHR43693:SF1">
    <property type="entry name" value="PROTEIN PHOSPHATASE CHEZ"/>
    <property type="match status" value="1"/>
</dbReference>
<dbReference type="CDD" id="cd17909">
    <property type="entry name" value="CheC_ClassI"/>
    <property type="match status" value="1"/>
</dbReference>
<dbReference type="Proteomes" id="UP000005309">
    <property type="component" value="Unassembled WGS sequence"/>
</dbReference>
<evidence type="ECO:0000256" key="1">
    <source>
        <dbReference type="ARBA" id="ARBA00022500"/>
    </source>
</evidence>
<reference evidence="4 5" key="1">
    <citation type="submission" date="2009-04" db="EMBL/GenBank/DDBJ databases">
        <authorList>
            <person name="Qin X."/>
            <person name="Bachman B."/>
            <person name="Battles P."/>
            <person name="Bell A."/>
            <person name="Bess C."/>
            <person name="Bickham C."/>
            <person name="Chaboub L."/>
            <person name="Chen D."/>
            <person name="Coyle M."/>
            <person name="Deiros D.R."/>
            <person name="Dinh H."/>
            <person name="Forbes L."/>
            <person name="Fowler G."/>
            <person name="Francisco L."/>
            <person name="Fu Q."/>
            <person name="Gubbala S."/>
            <person name="Hale W."/>
            <person name="Han Y."/>
            <person name="Hemphill L."/>
            <person name="Highlander S.K."/>
            <person name="Hirani K."/>
            <person name="Hogues M."/>
            <person name="Jackson L."/>
            <person name="Jakkamsetti A."/>
            <person name="Javaid M."/>
            <person name="Jiang H."/>
            <person name="Korchina V."/>
            <person name="Kovar C."/>
            <person name="Lara F."/>
            <person name="Lee S."/>
            <person name="Mata R."/>
            <person name="Mathew T."/>
            <person name="Moen C."/>
            <person name="Morales K."/>
            <person name="Munidasa M."/>
            <person name="Nazareth L."/>
            <person name="Ngo R."/>
            <person name="Nguyen L."/>
            <person name="Okwuonu G."/>
            <person name="Ongeri F."/>
            <person name="Patil S."/>
            <person name="Petrosino J."/>
            <person name="Pham C."/>
            <person name="Pham P."/>
            <person name="Pu L.-L."/>
            <person name="Puazo M."/>
            <person name="Raj R."/>
            <person name="Reid J."/>
            <person name="Rouhana J."/>
            <person name="Saada N."/>
            <person name="Shang Y."/>
            <person name="Simmons D."/>
            <person name="Thornton R."/>
            <person name="Warren J."/>
            <person name="Weissenberger G."/>
            <person name="Zhang J."/>
            <person name="Zhang L."/>
            <person name="Zhou C."/>
            <person name="Zhu D."/>
            <person name="Muzny D."/>
            <person name="Worley K."/>
            <person name="Gibbs R."/>
        </authorList>
    </citation>
    <scope>NUCLEOTIDE SEQUENCE [LARGE SCALE GENOMIC DNA]</scope>
    <source>
        <strain evidence="4 5">ATCC 43531</strain>
    </source>
</reference>
<proteinExistence type="predicted"/>
<evidence type="ECO:0000313" key="5">
    <source>
        <dbReference type="Proteomes" id="UP000005309"/>
    </source>
</evidence>
<evidence type="ECO:0000256" key="2">
    <source>
        <dbReference type="ARBA" id="ARBA00022801"/>
    </source>
</evidence>
<dbReference type="GO" id="GO:0006935">
    <property type="term" value="P:chemotaxis"/>
    <property type="evidence" value="ECO:0007669"/>
    <property type="project" value="UniProtKB-KW"/>
</dbReference>
<dbReference type="GO" id="GO:0016787">
    <property type="term" value="F:hydrolase activity"/>
    <property type="evidence" value="ECO:0007669"/>
    <property type="project" value="UniProtKB-KW"/>
</dbReference>
<dbReference type="InterPro" id="IPR007597">
    <property type="entry name" value="CheC"/>
</dbReference>
<keyword evidence="5" id="KW-1185">Reference proteome</keyword>
<gene>
    <name evidence="4" type="primary">cheC</name>
    <name evidence="4" type="ORF">HMPREF0908_1338</name>
</gene>
<dbReference type="PANTHER" id="PTHR43693">
    <property type="entry name" value="PROTEIN PHOSPHATASE CHEZ"/>
    <property type="match status" value="1"/>
</dbReference>
<dbReference type="InterPro" id="IPR028976">
    <property type="entry name" value="CheC-like_sf"/>
</dbReference>
<name>C4V494_9FIRM</name>